<reference evidence="1 2" key="1">
    <citation type="journal article" date="2017" name="Nat. Commun.">
        <title>Genome assembly with in vitro proximity ligation data and whole-genome triplication in lettuce.</title>
        <authorList>
            <person name="Reyes-Chin-Wo S."/>
            <person name="Wang Z."/>
            <person name="Yang X."/>
            <person name="Kozik A."/>
            <person name="Arikit S."/>
            <person name="Song C."/>
            <person name="Xia L."/>
            <person name="Froenicke L."/>
            <person name="Lavelle D.O."/>
            <person name="Truco M.J."/>
            <person name="Xia R."/>
            <person name="Zhu S."/>
            <person name="Xu C."/>
            <person name="Xu H."/>
            <person name="Xu X."/>
            <person name="Cox K."/>
            <person name="Korf I."/>
            <person name="Meyers B.C."/>
            <person name="Michelmore R.W."/>
        </authorList>
    </citation>
    <scope>NUCLEOTIDE SEQUENCE [LARGE SCALE GENOMIC DNA]</scope>
    <source>
        <strain evidence="2">cv. Salinas</strain>
        <tissue evidence="1">Seedlings</tissue>
    </source>
</reference>
<comment type="caution">
    <text evidence="1">The sequence shown here is derived from an EMBL/GenBank/DDBJ whole genome shotgun (WGS) entry which is preliminary data.</text>
</comment>
<evidence type="ECO:0000313" key="2">
    <source>
        <dbReference type="Proteomes" id="UP000235145"/>
    </source>
</evidence>
<protein>
    <recommendedName>
        <fullName evidence="3">HMA domain-containing protein</fullName>
    </recommendedName>
</protein>
<name>A0A9R1UH21_LACSA</name>
<accession>A0A9R1UH21</accession>
<evidence type="ECO:0008006" key="3">
    <source>
        <dbReference type="Google" id="ProtNLM"/>
    </source>
</evidence>
<organism evidence="1 2">
    <name type="scientific">Lactuca sativa</name>
    <name type="common">Garden lettuce</name>
    <dbReference type="NCBI Taxonomy" id="4236"/>
    <lineage>
        <taxon>Eukaryota</taxon>
        <taxon>Viridiplantae</taxon>
        <taxon>Streptophyta</taxon>
        <taxon>Embryophyta</taxon>
        <taxon>Tracheophyta</taxon>
        <taxon>Spermatophyta</taxon>
        <taxon>Magnoliopsida</taxon>
        <taxon>eudicotyledons</taxon>
        <taxon>Gunneridae</taxon>
        <taxon>Pentapetalae</taxon>
        <taxon>asterids</taxon>
        <taxon>campanulids</taxon>
        <taxon>Asterales</taxon>
        <taxon>Asteraceae</taxon>
        <taxon>Cichorioideae</taxon>
        <taxon>Cichorieae</taxon>
        <taxon>Lactucinae</taxon>
        <taxon>Lactuca</taxon>
    </lineage>
</organism>
<dbReference type="Gene3D" id="3.30.70.100">
    <property type="match status" value="1"/>
</dbReference>
<dbReference type="PANTHER" id="PTHR46932:SF12">
    <property type="entry name" value="HEAVY METAL-ASSOCIATED ISOPRENYLATED PLANT PROTEIN 47"/>
    <property type="match status" value="1"/>
</dbReference>
<sequence length="112" mass="12283">MMQKIVIKMQPKCGRCRTKAMMIAAKASGSCRCKHIVKPGSNYSFLENDKNISMCMCVLYDFSMCVGVSSVELQGENKNQMVVIGDGIDAAALTSSVRKKIKNASLELVQQL</sequence>
<dbReference type="AlphaFoldDB" id="A0A9R1UH21"/>
<proteinExistence type="predicted"/>
<evidence type="ECO:0000313" key="1">
    <source>
        <dbReference type="EMBL" id="KAJ0187048.1"/>
    </source>
</evidence>
<dbReference type="PANTHER" id="PTHR46932">
    <property type="entry name" value="HEAVY METAL-ASSOCIATED ISOPRENYLATED PLANT PROTEIN 47"/>
    <property type="match status" value="1"/>
</dbReference>
<dbReference type="Proteomes" id="UP000235145">
    <property type="component" value="Unassembled WGS sequence"/>
</dbReference>
<keyword evidence="2" id="KW-1185">Reference proteome</keyword>
<dbReference type="EMBL" id="NBSK02000009">
    <property type="protein sequence ID" value="KAJ0187048.1"/>
    <property type="molecule type" value="Genomic_DNA"/>
</dbReference>
<gene>
    <name evidence="1" type="ORF">LSAT_V11C900492490</name>
</gene>
<dbReference type="InterPro" id="IPR042885">
    <property type="entry name" value="HIPP47/16"/>
</dbReference>